<feature type="domain" description="Alanine dehydrogenase/pyridine nucleotide transhydrogenase N-terminal" evidence="13">
    <location>
        <begin position="4"/>
        <end position="144"/>
    </location>
</feature>
<evidence type="ECO:0000259" key="13">
    <source>
        <dbReference type="SMART" id="SM01003"/>
    </source>
</evidence>
<dbReference type="EC" id="7.1.1.1" evidence="3"/>
<keyword evidence="14" id="KW-0560">Oxidoreductase</keyword>
<protein>
    <recommendedName>
        <fullName evidence="9">NAD(P) transhydrogenase subunit alpha part 1</fullName>
        <ecNumber evidence="3">7.1.1.1</ecNumber>
    </recommendedName>
    <alternativeName>
        <fullName evidence="11">Nicotinamide nucleotide transhydrogenase subunit alpha 1</fullName>
    </alternativeName>
    <alternativeName>
        <fullName evidence="10">Pyridine nucleotide transhydrogenase subunit alpha 1</fullName>
    </alternativeName>
</protein>
<dbReference type="RefSeq" id="WP_161338683.1">
    <property type="nucleotide sequence ID" value="NZ_JBHSDG010000005.1"/>
</dbReference>
<comment type="function">
    <text evidence="1">The transhydrogenation between NADH and NADP is coupled to respiration and ATP hydrolysis and functions as a proton pump across the membrane.</text>
</comment>
<evidence type="ECO:0000256" key="8">
    <source>
        <dbReference type="ARBA" id="ARBA00048202"/>
    </source>
</evidence>
<dbReference type="SMART" id="SM01002">
    <property type="entry name" value="AlaDh_PNT_C"/>
    <property type="match status" value="1"/>
</dbReference>
<keyword evidence="15" id="KW-1185">Reference proteome</keyword>
<dbReference type="NCBIfam" id="NF006942">
    <property type="entry name" value="PRK09424.1"/>
    <property type="match status" value="1"/>
</dbReference>
<reference evidence="14 15" key="1">
    <citation type="journal article" date="2014" name="Int. J. Syst. Evol. Microbiol.">
        <title>Sneathiella chungangensis sp. nov., isolated from a marine sand, and emended description of the genus Sneathiella.</title>
        <authorList>
            <person name="Siamphan C."/>
            <person name="Kim H."/>
            <person name="Lee J.S."/>
            <person name="Kim W."/>
        </authorList>
    </citation>
    <scope>NUCLEOTIDE SEQUENCE [LARGE SCALE GENOMIC DNA]</scope>
    <source>
        <strain evidence="14 15">KCTC 32476</strain>
    </source>
</reference>
<evidence type="ECO:0000256" key="3">
    <source>
        <dbReference type="ARBA" id="ARBA00012943"/>
    </source>
</evidence>
<dbReference type="CDD" id="cd05304">
    <property type="entry name" value="Rubrum_tdh"/>
    <property type="match status" value="1"/>
</dbReference>
<feature type="domain" description="Alanine dehydrogenase/pyridine nucleotide transhydrogenase NAD(H)-binding" evidence="12">
    <location>
        <begin position="153"/>
        <end position="318"/>
    </location>
</feature>
<proteinExistence type="inferred from homology"/>
<evidence type="ECO:0000313" key="14">
    <source>
        <dbReference type="EMBL" id="MZR22230.1"/>
    </source>
</evidence>
<dbReference type="AlphaFoldDB" id="A0A845MFM3"/>
<comment type="catalytic activity">
    <reaction evidence="8">
        <text>NAD(+) + NADPH + H(+)(in) = NADH + NADP(+) + H(+)(out)</text>
        <dbReference type="Rhea" id="RHEA:47992"/>
        <dbReference type="ChEBI" id="CHEBI:15378"/>
        <dbReference type="ChEBI" id="CHEBI:57540"/>
        <dbReference type="ChEBI" id="CHEBI:57783"/>
        <dbReference type="ChEBI" id="CHEBI:57945"/>
        <dbReference type="ChEBI" id="CHEBI:58349"/>
        <dbReference type="EC" id="7.1.1.1"/>
    </reaction>
</comment>
<dbReference type="FunFam" id="3.40.50.720:FF:000188">
    <property type="entry name" value="NAD(P) transhydrogenase alpha subunit 1"/>
    <property type="match status" value="1"/>
</dbReference>
<dbReference type="OrthoDB" id="9804592at2"/>
<dbReference type="Pfam" id="PF01262">
    <property type="entry name" value="AlaDh_PNT_C"/>
    <property type="match status" value="1"/>
</dbReference>
<dbReference type="InterPro" id="IPR008143">
    <property type="entry name" value="Ala_DH/PNT_CS2"/>
</dbReference>
<dbReference type="Pfam" id="PF05222">
    <property type="entry name" value="AlaDh_PNT_N"/>
    <property type="match status" value="1"/>
</dbReference>
<dbReference type="Proteomes" id="UP000445696">
    <property type="component" value="Unassembled WGS sequence"/>
</dbReference>
<dbReference type="SUPFAM" id="SSF51735">
    <property type="entry name" value="NAD(P)-binding Rossmann-fold domains"/>
    <property type="match status" value="1"/>
</dbReference>
<evidence type="ECO:0000256" key="2">
    <source>
        <dbReference type="ARBA" id="ARBA00005689"/>
    </source>
</evidence>
<evidence type="ECO:0000256" key="10">
    <source>
        <dbReference type="ARBA" id="ARBA00076996"/>
    </source>
</evidence>
<dbReference type="InterPro" id="IPR036291">
    <property type="entry name" value="NAD(P)-bd_dom_sf"/>
</dbReference>
<dbReference type="PROSITE" id="PS00837">
    <property type="entry name" value="ALADH_PNT_2"/>
    <property type="match status" value="1"/>
</dbReference>
<keyword evidence="5" id="KW-0521">NADP</keyword>
<keyword evidence="7" id="KW-0520">NAD</keyword>
<evidence type="ECO:0000259" key="12">
    <source>
        <dbReference type="SMART" id="SM01002"/>
    </source>
</evidence>
<name>A0A845MFM3_9PROT</name>
<evidence type="ECO:0000256" key="9">
    <source>
        <dbReference type="ARBA" id="ARBA00071353"/>
    </source>
</evidence>
<keyword evidence="6" id="KW-1278">Translocase</keyword>
<dbReference type="Gene3D" id="3.40.50.720">
    <property type="entry name" value="NAD(P)-binding Rossmann-like Domain"/>
    <property type="match status" value="2"/>
</dbReference>
<dbReference type="SMART" id="SM01003">
    <property type="entry name" value="AlaDh_PNT_N"/>
    <property type="match status" value="1"/>
</dbReference>
<dbReference type="SUPFAM" id="SSF52283">
    <property type="entry name" value="Formate/glycerate dehydrogenase catalytic domain-like"/>
    <property type="match status" value="1"/>
</dbReference>
<dbReference type="GO" id="GO:0008750">
    <property type="term" value="F:proton-translocating NAD(P)+ transhydrogenase activity"/>
    <property type="evidence" value="ECO:0007669"/>
    <property type="project" value="UniProtKB-EC"/>
</dbReference>
<evidence type="ECO:0000256" key="5">
    <source>
        <dbReference type="ARBA" id="ARBA00022857"/>
    </source>
</evidence>
<keyword evidence="4" id="KW-0547">Nucleotide-binding</keyword>
<dbReference type="GO" id="GO:0005886">
    <property type="term" value="C:plasma membrane"/>
    <property type="evidence" value="ECO:0007669"/>
    <property type="project" value="TreeGrafter"/>
</dbReference>
<dbReference type="GO" id="GO:0006740">
    <property type="term" value="P:NADPH regeneration"/>
    <property type="evidence" value="ECO:0007669"/>
    <property type="project" value="TreeGrafter"/>
</dbReference>
<evidence type="ECO:0000256" key="4">
    <source>
        <dbReference type="ARBA" id="ARBA00022741"/>
    </source>
</evidence>
<comment type="similarity">
    <text evidence="2">Belongs to the AlaDH/PNT family.</text>
</comment>
<evidence type="ECO:0000256" key="7">
    <source>
        <dbReference type="ARBA" id="ARBA00023027"/>
    </source>
</evidence>
<organism evidence="14 15">
    <name type="scientific">Sneathiella chungangensis</name>
    <dbReference type="NCBI Taxonomy" id="1418234"/>
    <lineage>
        <taxon>Bacteria</taxon>
        <taxon>Pseudomonadati</taxon>
        <taxon>Pseudomonadota</taxon>
        <taxon>Alphaproteobacteria</taxon>
        <taxon>Sneathiellales</taxon>
        <taxon>Sneathiellaceae</taxon>
        <taxon>Sneathiella</taxon>
    </lineage>
</organism>
<evidence type="ECO:0000256" key="1">
    <source>
        <dbReference type="ARBA" id="ARBA00003943"/>
    </source>
</evidence>
<dbReference type="PANTHER" id="PTHR10160:SF19">
    <property type="entry name" value="PROTON-TRANSLOCATING NAD(P)(+) TRANSHYDROGENASE"/>
    <property type="match status" value="1"/>
</dbReference>
<sequence>MKIAIPRERREHEKRVAASPDTVKKFVGLGAEVIIETGAGSASSFSDAEYEAAGAKIAADEAAALKDADIVLKIQRPLTKAEGEDEIALMKKGAVLIGHLAALQNKDLAADYAKAGITAISLELLPRISRAQSMDILSSQSNLAGYKAVLDATAEYGRALPMMMTAAGTIAPAKIFIMGVGVAGLQAIATARRLGAIVTATDVRAATKEQVESLGAKFVMVESDETGETEGGYAKEMSEDYKKRQAELVFEHIKKQDIVITTALIPGRTAPILITDEMLAVMKPGSVIVDLAVEAGGNVAQAKLGEVVTTANGVKIVGHHNVPSRLASDASSLFAKNLFNFLNPMIDKETGNLNLNWEDELVTGTALTRDGNIIHPQLTEGGN</sequence>
<dbReference type="GO" id="GO:0016491">
    <property type="term" value="F:oxidoreductase activity"/>
    <property type="evidence" value="ECO:0007669"/>
    <property type="project" value="UniProtKB-KW"/>
</dbReference>
<dbReference type="InterPro" id="IPR007698">
    <property type="entry name" value="AlaDH/PNT_NAD(H)-bd"/>
</dbReference>
<dbReference type="InterPro" id="IPR007886">
    <property type="entry name" value="AlaDH/PNT_N"/>
</dbReference>
<gene>
    <name evidence="14" type="ORF">GQF03_07805</name>
</gene>
<dbReference type="GO" id="GO:0050661">
    <property type="term" value="F:NADP binding"/>
    <property type="evidence" value="ECO:0007669"/>
    <property type="project" value="TreeGrafter"/>
</dbReference>
<dbReference type="EMBL" id="WTVA01000003">
    <property type="protein sequence ID" value="MZR22230.1"/>
    <property type="molecule type" value="Genomic_DNA"/>
</dbReference>
<evidence type="ECO:0000313" key="15">
    <source>
        <dbReference type="Proteomes" id="UP000445696"/>
    </source>
</evidence>
<comment type="caution">
    <text evidence="14">The sequence shown here is derived from an EMBL/GenBank/DDBJ whole genome shotgun (WGS) entry which is preliminary data.</text>
</comment>
<evidence type="ECO:0000256" key="11">
    <source>
        <dbReference type="ARBA" id="ARBA00084087"/>
    </source>
</evidence>
<dbReference type="PANTHER" id="PTHR10160">
    <property type="entry name" value="NAD(P) TRANSHYDROGENASE"/>
    <property type="match status" value="1"/>
</dbReference>
<accession>A0A845MFM3</accession>
<evidence type="ECO:0000256" key="6">
    <source>
        <dbReference type="ARBA" id="ARBA00022967"/>
    </source>
</evidence>